<accession>A0A381XXW5</accession>
<dbReference type="EMBL" id="UINC01016764">
    <property type="protein sequence ID" value="SVA69555.1"/>
    <property type="molecule type" value="Genomic_DNA"/>
</dbReference>
<proteinExistence type="predicted"/>
<sequence length="61" mass="6588">MTREKLILLISERISVPSKSTASGMSDTASPMYLAEGGRIQGFADRFNEADHHLVVLGDAP</sequence>
<organism evidence="1">
    <name type="scientific">marine metagenome</name>
    <dbReference type="NCBI Taxonomy" id="408172"/>
    <lineage>
        <taxon>unclassified sequences</taxon>
        <taxon>metagenomes</taxon>
        <taxon>ecological metagenomes</taxon>
    </lineage>
</organism>
<reference evidence="1" key="1">
    <citation type="submission" date="2018-05" db="EMBL/GenBank/DDBJ databases">
        <authorList>
            <person name="Lanie J.A."/>
            <person name="Ng W.-L."/>
            <person name="Kazmierczak K.M."/>
            <person name="Andrzejewski T.M."/>
            <person name="Davidsen T.M."/>
            <person name="Wayne K.J."/>
            <person name="Tettelin H."/>
            <person name="Glass J.I."/>
            <person name="Rusch D."/>
            <person name="Podicherti R."/>
            <person name="Tsui H.-C.T."/>
            <person name="Winkler M.E."/>
        </authorList>
    </citation>
    <scope>NUCLEOTIDE SEQUENCE</scope>
</reference>
<gene>
    <name evidence="1" type="ORF">METZ01_LOCUS122409</name>
</gene>
<protein>
    <submittedName>
        <fullName evidence="1">Uncharacterized protein</fullName>
    </submittedName>
</protein>
<evidence type="ECO:0000313" key="1">
    <source>
        <dbReference type="EMBL" id="SVA69555.1"/>
    </source>
</evidence>
<name>A0A381XXW5_9ZZZZ</name>
<dbReference type="AlphaFoldDB" id="A0A381XXW5"/>